<evidence type="ECO:0000313" key="2">
    <source>
        <dbReference type="Proteomes" id="UP001500620"/>
    </source>
</evidence>
<protein>
    <recommendedName>
        <fullName evidence="3">SRPBCC family protein</fullName>
    </recommendedName>
</protein>
<reference evidence="2" key="1">
    <citation type="journal article" date="2019" name="Int. J. Syst. Evol. Microbiol.">
        <title>The Global Catalogue of Microorganisms (GCM) 10K type strain sequencing project: providing services to taxonomists for standard genome sequencing and annotation.</title>
        <authorList>
            <consortium name="The Broad Institute Genomics Platform"/>
            <consortium name="The Broad Institute Genome Sequencing Center for Infectious Disease"/>
            <person name="Wu L."/>
            <person name="Ma J."/>
        </authorList>
    </citation>
    <scope>NUCLEOTIDE SEQUENCE [LARGE SCALE GENOMIC DNA]</scope>
    <source>
        <strain evidence="2">JCM 17441</strain>
    </source>
</reference>
<evidence type="ECO:0008006" key="3">
    <source>
        <dbReference type="Google" id="ProtNLM"/>
    </source>
</evidence>
<comment type="caution">
    <text evidence="1">The sequence shown here is derived from an EMBL/GenBank/DDBJ whole genome shotgun (WGS) entry which is preliminary data.</text>
</comment>
<sequence>MTGQWPIAEVDRVARLRALAAGVSGAAVTERVVAADLAAVWAVLSDFEEGFGLVEPDMRRVRVAASDGERIELDARSRFGFRARLVGTHRPGWLWLQSRFLLIGIAAAAEPGGGTRVAFTGGIRVPGRAALLPVGVRRAARGALDRLERRLG</sequence>
<dbReference type="SUPFAM" id="SSF55961">
    <property type="entry name" value="Bet v1-like"/>
    <property type="match status" value="1"/>
</dbReference>
<organism evidence="1 2">
    <name type="scientific">Dactylosporangium darangshiense</name>
    <dbReference type="NCBI Taxonomy" id="579108"/>
    <lineage>
        <taxon>Bacteria</taxon>
        <taxon>Bacillati</taxon>
        <taxon>Actinomycetota</taxon>
        <taxon>Actinomycetes</taxon>
        <taxon>Micromonosporales</taxon>
        <taxon>Micromonosporaceae</taxon>
        <taxon>Dactylosporangium</taxon>
    </lineage>
</organism>
<dbReference type="Proteomes" id="UP001500620">
    <property type="component" value="Unassembled WGS sequence"/>
</dbReference>
<gene>
    <name evidence="1" type="ORF">GCM10022255_028150</name>
</gene>
<dbReference type="InterPro" id="IPR023393">
    <property type="entry name" value="START-like_dom_sf"/>
</dbReference>
<accession>A0ABP8D6C1</accession>
<name>A0ABP8D6C1_9ACTN</name>
<dbReference type="Gene3D" id="3.30.530.20">
    <property type="match status" value="1"/>
</dbReference>
<dbReference type="EMBL" id="BAABAT010000006">
    <property type="protein sequence ID" value="GAA4248375.1"/>
    <property type="molecule type" value="Genomic_DNA"/>
</dbReference>
<proteinExistence type="predicted"/>
<evidence type="ECO:0000313" key="1">
    <source>
        <dbReference type="EMBL" id="GAA4248375.1"/>
    </source>
</evidence>
<dbReference type="RefSeq" id="WP_345125918.1">
    <property type="nucleotide sequence ID" value="NZ_BAABAT010000006.1"/>
</dbReference>
<keyword evidence="2" id="KW-1185">Reference proteome</keyword>